<dbReference type="Proteomes" id="UP000006671">
    <property type="component" value="Unassembled WGS sequence"/>
</dbReference>
<dbReference type="GeneID" id="8856279"/>
<dbReference type="GO" id="GO:0005524">
    <property type="term" value="F:ATP binding"/>
    <property type="evidence" value="ECO:0007669"/>
    <property type="project" value="InterPro"/>
</dbReference>
<dbReference type="eggNOG" id="KOG0739">
    <property type="taxonomic scope" value="Eukaryota"/>
</dbReference>
<dbReference type="InterPro" id="IPR050304">
    <property type="entry name" value="MT-severing_AAA_ATPase"/>
</dbReference>
<comment type="similarity">
    <text evidence="1">Belongs to the AAA ATPase family.</text>
</comment>
<dbReference type="GO" id="GO:0016887">
    <property type="term" value="F:ATP hydrolysis activity"/>
    <property type="evidence" value="ECO:0007669"/>
    <property type="project" value="InterPro"/>
</dbReference>
<dbReference type="EMBL" id="GG738923">
    <property type="protein sequence ID" value="EFC36986.1"/>
    <property type="molecule type" value="Genomic_DNA"/>
</dbReference>
<dbReference type="KEGG" id="ngr:NAEGRDRAFT_75287"/>
<dbReference type="Gene3D" id="3.40.50.300">
    <property type="entry name" value="P-loop containing nucleotide triphosphate hydrolases"/>
    <property type="match status" value="1"/>
</dbReference>
<accession>D2W1V9</accession>
<name>D2W1V9_NAEGR</name>
<sequence>MQEVFEKAKLSQPSIIVIDDLEFCDWNSNSEKEISVLKEFLQSMYDRESRVIVLVISSTPWNINPAVRKIFKRRFHIPLPDKEKRIEILRDAFRNSSIQDDEIEEISTKCDGYSYADLMCVVRDSQMNIIRNALMATNNSFNISLNALSQPTKSDVIKSLQTIKSSVTIQEEAKHLQFQQDFYPGSSAQFHEYIKFSI</sequence>
<dbReference type="InterPro" id="IPR003959">
    <property type="entry name" value="ATPase_AAA_core"/>
</dbReference>
<evidence type="ECO:0000259" key="2">
    <source>
        <dbReference type="Pfam" id="PF00004"/>
    </source>
</evidence>
<organism evidence="4">
    <name type="scientific">Naegleria gruberi</name>
    <name type="common">Amoeba</name>
    <dbReference type="NCBI Taxonomy" id="5762"/>
    <lineage>
        <taxon>Eukaryota</taxon>
        <taxon>Discoba</taxon>
        <taxon>Heterolobosea</taxon>
        <taxon>Tetramitia</taxon>
        <taxon>Eutetramitia</taxon>
        <taxon>Vahlkampfiidae</taxon>
        <taxon>Naegleria</taxon>
    </lineage>
</organism>
<dbReference type="InParanoid" id="D2W1V9"/>
<dbReference type="STRING" id="5762.D2W1V9"/>
<dbReference type="Pfam" id="PF00004">
    <property type="entry name" value="AAA"/>
    <property type="match status" value="1"/>
</dbReference>
<evidence type="ECO:0000313" key="4">
    <source>
        <dbReference type="Proteomes" id="UP000006671"/>
    </source>
</evidence>
<dbReference type="PANTHER" id="PTHR23074:SF17">
    <property type="entry name" value="FIDGETIN-LIKE PROTEIN 1"/>
    <property type="match status" value="1"/>
</dbReference>
<dbReference type="SUPFAM" id="SSF52540">
    <property type="entry name" value="P-loop containing nucleoside triphosphate hydrolases"/>
    <property type="match status" value="1"/>
</dbReference>
<dbReference type="VEuPathDB" id="AmoebaDB:NAEGRDRAFT_75287"/>
<dbReference type="AlphaFoldDB" id="D2W1V9"/>
<evidence type="ECO:0000313" key="3">
    <source>
        <dbReference type="EMBL" id="EFC36986.1"/>
    </source>
</evidence>
<feature type="domain" description="ATPase AAA-type core" evidence="2">
    <location>
        <begin position="2"/>
        <end position="79"/>
    </location>
</feature>
<evidence type="ECO:0000256" key="1">
    <source>
        <dbReference type="ARBA" id="ARBA00006914"/>
    </source>
</evidence>
<keyword evidence="4" id="KW-1185">Reference proteome</keyword>
<dbReference type="RefSeq" id="XP_002669730.1">
    <property type="nucleotide sequence ID" value="XM_002669684.1"/>
</dbReference>
<gene>
    <name evidence="3" type="ORF">NAEGRDRAFT_75287</name>
</gene>
<dbReference type="InterPro" id="IPR027417">
    <property type="entry name" value="P-loop_NTPase"/>
</dbReference>
<reference evidence="3 4" key="1">
    <citation type="journal article" date="2010" name="Cell">
        <title>The genome of Naegleria gruberi illuminates early eukaryotic versatility.</title>
        <authorList>
            <person name="Fritz-Laylin L.K."/>
            <person name="Prochnik S.E."/>
            <person name="Ginger M.L."/>
            <person name="Dacks J.B."/>
            <person name="Carpenter M.L."/>
            <person name="Field M.C."/>
            <person name="Kuo A."/>
            <person name="Paredez A."/>
            <person name="Chapman J."/>
            <person name="Pham J."/>
            <person name="Shu S."/>
            <person name="Neupane R."/>
            <person name="Cipriano M."/>
            <person name="Mancuso J."/>
            <person name="Tu H."/>
            <person name="Salamov A."/>
            <person name="Lindquist E."/>
            <person name="Shapiro H."/>
            <person name="Lucas S."/>
            <person name="Grigoriev I.V."/>
            <person name="Cande W.Z."/>
            <person name="Fulton C."/>
            <person name="Rokhsar D.S."/>
            <person name="Dawson S.C."/>
        </authorList>
    </citation>
    <scope>NUCLEOTIDE SEQUENCE [LARGE SCALE GENOMIC DNA]</scope>
    <source>
        <strain evidence="3 4">NEG-M</strain>
    </source>
</reference>
<dbReference type="PANTHER" id="PTHR23074">
    <property type="entry name" value="AAA DOMAIN-CONTAINING"/>
    <property type="match status" value="1"/>
</dbReference>
<dbReference type="Gene3D" id="1.10.8.60">
    <property type="match status" value="1"/>
</dbReference>
<protein>
    <submittedName>
        <fullName evidence="3">Predicted protein</fullName>
    </submittedName>
</protein>
<proteinExistence type="inferred from homology"/>